<feature type="compositionally biased region" description="Acidic residues" evidence="1">
    <location>
        <begin position="46"/>
        <end position="57"/>
    </location>
</feature>
<reference evidence="3" key="1">
    <citation type="submission" date="2020-03" db="EMBL/GenBank/DDBJ databases">
        <title>Studies in the Genomics of Life Span.</title>
        <authorList>
            <person name="Glass D."/>
        </authorList>
    </citation>
    <scope>NUCLEOTIDE SEQUENCE</scope>
    <source>
        <strain evidence="3">LTLLF</strain>
        <tissue evidence="3">Muscle</tissue>
    </source>
</reference>
<organism evidence="3 4">
    <name type="scientific">Microtus ochrogaster</name>
    <name type="common">Prairie vole</name>
    <dbReference type="NCBI Taxonomy" id="79684"/>
    <lineage>
        <taxon>Eukaryota</taxon>
        <taxon>Metazoa</taxon>
        <taxon>Chordata</taxon>
        <taxon>Craniata</taxon>
        <taxon>Vertebrata</taxon>
        <taxon>Euteleostomi</taxon>
        <taxon>Mammalia</taxon>
        <taxon>Eutheria</taxon>
        <taxon>Euarchontoglires</taxon>
        <taxon>Glires</taxon>
        <taxon>Rodentia</taxon>
        <taxon>Myomorpha</taxon>
        <taxon>Muroidea</taxon>
        <taxon>Cricetidae</taxon>
        <taxon>Arvicolinae</taxon>
        <taxon>Microtus</taxon>
    </lineage>
</organism>
<feature type="domain" description="SBF1/SBF2" evidence="2">
    <location>
        <begin position="227"/>
        <end position="276"/>
    </location>
</feature>
<sequence length="377" mass="42269">MEAPEVPVGSLIDFGTEPPTSPPLEAAPSTLQDPDGSLGDGASESETTESADSENDMGESPSHPSWDQDRRSSSNESFSSNQSADSAPDEETLALREFMRNYVEKIFSGGCHQMDDFGPAKNLMTMCFTYYHLGKPHLLPTEPREKPAGSIDSYLKSANSWLAEKKDIAERLLKNTENMKGFFGGLETKLKGPLIRKNEEDENKPKDKQLKTVTVISPEDEQKGEKVYLYTHLKQQPIWHTLRFWNAAFFDAVHCERRKRSPTTREKWCHMTQEERDDSLRFNENITFGQLGTFTHNMLAFGLNKKLCSDFLKKQAVIGNLDEGELSKGYHGEVGARASPLTCQRRAPAMETCFPGLPSFPSTWNVYSGCIAGSCFW</sequence>
<name>A0A8J6FZ03_MICOH</name>
<evidence type="ECO:0000313" key="3">
    <source>
        <dbReference type="EMBL" id="KAH0500582.1"/>
    </source>
</evidence>
<dbReference type="PANTHER" id="PTHR13663:SF2">
    <property type="entry name" value="SIMILAR TO RIKEN CDNA 6430548M08"/>
    <property type="match status" value="1"/>
</dbReference>
<evidence type="ECO:0000256" key="1">
    <source>
        <dbReference type="SAM" id="MobiDB-lite"/>
    </source>
</evidence>
<protein>
    <recommendedName>
        <fullName evidence="2">SBF1/SBF2 domain-containing protein</fullName>
    </recommendedName>
</protein>
<dbReference type="EMBL" id="JAATJU010027300">
    <property type="protein sequence ID" value="KAH0500582.1"/>
    <property type="molecule type" value="Genomic_DNA"/>
</dbReference>
<feature type="compositionally biased region" description="Low complexity" evidence="1">
    <location>
        <begin position="74"/>
        <end position="86"/>
    </location>
</feature>
<dbReference type="AlphaFoldDB" id="A0A8J6FZ03"/>
<proteinExistence type="predicted"/>
<dbReference type="Proteomes" id="UP000710432">
    <property type="component" value="Unassembled WGS sequence"/>
</dbReference>
<accession>A0A8J6FZ03</accession>
<dbReference type="PANTHER" id="PTHR13663">
    <property type="entry name" value="SIMILAR TO RIKEN CDNA 6430548M08"/>
    <property type="match status" value="1"/>
</dbReference>
<dbReference type="InterPro" id="IPR022096">
    <property type="entry name" value="SBF1/SBF2"/>
</dbReference>
<gene>
    <name evidence="3" type="ORF">LTLLF_107645</name>
</gene>
<comment type="caution">
    <text evidence="3">The sequence shown here is derived from an EMBL/GenBank/DDBJ whole genome shotgun (WGS) entry which is preliminary data.</text>
</comment>
<dbReference type="Pfam" id="PF12335">
    <property type="entry name" value="SBF2"/>
    <property type="match status" value="1"/>
</dbReference>
<evidence type="ECO:0000313" key="4">
    <source>
        <dbReference type="Proteomes" id="UP000710432"/>
    </source>
</evidence>
<evidence type="ECO:0000259" key="2">
    <source>
        <dbReference type="Pfam" id="PF12335"/>
    </source>
</evidence>
<feature type="region of interest" description="Disordered" evidence="1">
    <location>
        <begin position="1"/>
        <end position="90"/>
    </location>
</feature>
<dbReference type="InterPro" id="IPR039872">
    <property type="entry name" value="KIAA0513"/>
</dbReference>